<proteinExistence type="predicted"/>
<feature type="transmembrane region" description="Helical" evidence="1">
    <location>
        <begin position="105"/>
        <end position="129"/>
    </location>
</feature>
<keyword evidence="1" id="KW-1133">Transmembrane helix</keyword>
<reference evidence="2 3" key="1">
    <citation type="submission" date="2010-03" db="EMBL/GenBank/DDBJ databases">
        <authorList>
            <person name="Glass J.I."/>
            <person name="Benders G.A."/>
            <person name="Durkin A.S."/>
            <person name="Farmerie W.G."/>
            <person name="Hlavinka K."/>
            <person name="Hostetler J."/>
            <person name="Jackson J."/>
            <person name="May M.A."/>
            <person name="Miller R.H."/>
            <person name="Paralanov V."/>
            <person name="Radune D."/>
            <person name="Szczypinski B."/>
            <person name="Brown D.R."/>
        </authorList>
    </citation>
    <scope>NUCLEOTIDE SEQUENCE [LARGE SCALE GENOMIC DNA]</scope>
    <source>
        <strain evidence="2 3">A21JP2</strain>
    </source>
</reference>
<dbReference type="STRING" id="747682.MALL_0827"/>
<accession>D4XVX8</accession>
<feature type="transmembrane region" description="Helical" evidence="1">
    <location>
        <begin position="49"/>
        <end position="66"/>
    </location>
</feature>
<dbReference type="Proteomes" id="UP000004757">
    <property type="component" value="Unassembled WGS sequence"/>
</dbReference>
<protein>
    <submittedName>
        <fullName evidence="2">Uncharacterized protein</fullName>
    </submittedName>
</protein>
<sequence>MVRNDLNTWFNLPVFLSELLGLYILVLGGLFSTYLAIGKLNKFKYTYAFFYSFFTLISFLIAWIILNSFNNFSLLKMPIINPINFIITFINYIKVEQNFMILKSLLFIITSHVLAFICAALTYKLIIKYFKIKDSEKVHSKTKFNKKEFYLLVLYTMILVVFICIIQYLFVTKFNLIKPVISGIIISIFTLVILIISTNHSYFSTNIFMVSTSYFYSILNKTIKNRNYYKYALNILFHILISIIVSLIFAYIF</sequence>
<dbReference type="EMBL" id="ADNC01000016">
    <property type="protein sequence ID" value="EFF41508.1"/>
    <property type="molecule type" value="Genomic_DNA"/>
</dbReference>
<feature type="transmembrane region" description="Helical" evidence="1">
    <location>
        <begin position="176"/>
        <end position="196"/>
    </location>
</feature>
<name>D4XVX8_9BACT</name>
<organism evidence="2 3">
    <name type="scientific">Mycoplasmopsis alligatoris A21JP2</name>
    <dbReference type="NCBI Taxonomy" id="747682"/>
    <lineage>
        <taxon>Bacteria</taxon>
        <taxon>Bacillati</taxon>
        <taxon>Mycoplasmatota</taxon>
        <taxon>Mycoplasmoidales</taxon>
        <taxon>Metamycoplasmataceae</taxon>
        <taxon>Mycoplasmopsis</taxon>
    </lineage>
</organism>
<comment type="caution">
    <text evidence="2">The sequence shown here is derived from an EMBL/GenBank/DDBJ whole genome shotgun (WGS) entry which is preliminary data.</text>
</comment>
<dbReference type="AlphaFoldDB" id="D4XVX8"/>
<keyword evidence="3" id="KW-1185">Reference proteome</keyword>
<evidence type="ECO:0000313" key="2">
    <source>
        <dbReference type="EMBL" id="EFF41508.1"/>
    </source>
</evidence>
<gene>
    <name evidence="2" type="ORF">MALL_0827</name>
</gene>
<keyword evidence="1" id="KW-0812">Transmembrane</keyword>
<feature type="transmembrane region" description="Helical" evidence="1">
    <location>
        <begin position="231"/>
        <end position="252"/>
    </location>
</feature>
<evidence type="ECO:0000313" key="3">
    <source>
        <dbReference type="Proteomes" id="UP000004757"/>
    </source>
</evidence>
<feature type="transmembrane region" description="Helical" evidence="1">
    <location>
        <begin position="149"/>
        <end position="169"/>
    </location>
</feature>
<keyword evidence="1" id="KW-0472">Membrane</keyword>
<feature type="transmembrane region" description="Helical" evidence="1">
    <location>
        <begin position="20"/>
        <end position="37"/>
    </location>
</feature>
<evidence type="ECO:0000256" key="1">
    <source>
        <dbReference type="SAM" id="Phobius"/>
    </source>
</evidence>